<evidence type="ECO:0000259" key="8">
    <source>
        <dbReference type="SMART" id="SM00849"/>
    </source>
</evidence>
<comment type="function">
    <text evidence="7">Thiolesterase that catalyzes the hydrolysis of S-D-lactoyl-glutathione to form glutathione and D-lactic acid.</text>
</comment>
<gene>
    <name evidence="7" type="primary">gloB</name>
    <name evidence="9" type="ORF">HNR75_002265</name>
</gene>
<comment type="pathway">
    <text evidence="2 7">Secondary metabolite metabolism; methylglyoxal degradation; (R)-lactate from methylglyoxal: step 2/2.</text>
</comment>
<evidence type="ECO:0000256" key="4">
    <source>
        <dbReference type="ARBA" id="ARBA00022723"/>
    </source>
</evidence>
<feature type="binding site" evidence="7">
    <location>
        <position position="130"/>
    </location>
    <ligand>
        <name>Zn(2+)</name>
        <dbReference type="ChEBI" id="CHEBI:29105"/>
        <label>1</label>
    </ligand>
</feature>
<dbReference type="GO" id="GO:0004416">
    <property type="term" value="F:hydroxyacylglutathione hydrolase activity"/>
    <property type="evidence" value="ECO:0007669"/>
    <property type="project" value="UniProtKB-UniRule"/>
</dbReference>
<dbReference type="Proteomes" id="UP000585721">
    <property type="component" value="Unassembled WGS sequence"/>
</dbReference>
<feature type="binding site" evidence="7">
    <location>
        <position position="130"/>
    </location>
    <ligand>
        <name>Zn(2+)</name>
        <dbReference type="ChEBI" id="CHEBI:29105"/>
        <label>2</label>
    </ligand>
</feature>
<proteinExistence type="inferred from homology"/>
<dbReference type="InterPro" id="IPR035680">
    <property type="entry name" value="Clx_II_MBL"/>
</dbReference>
<dbReference type="RefSeq" id="WP_188027054.1">
    <property type="nucleotide sequence ID" value="NZ_JACHGR010000007.1"/>
</dbReference>
<evidence type="ECO:0000313" key="10">
    <source>
        <dbReference type="Proteomes" id="UP000585721"/>
    </source>
</evidence>
<keyword evidence="5 7" id="KW-0378">Hydrolase</keyword>
<dbReference type="EC" id="3.1.2.6" evidence="7"/>
<dbReference type="InterPro" id="IPR001279">
    <property type="entry name" value="Metallo-B-lactamas"/>
</dbReference>
<dbReference type="SUPFAM" id="SSF56281">
    <property type="entry name" value="Metallo-hydrolase/oxidoreductase"/>
    <property type="match status" value="1"/>
</dbReference>
<protein>
    <recommendedName>
        <fullName evidence="7">Hydroxyacylglutathione hydrolase</fullName>
        <ecNumber evidence="7">3.1.2.6</ecNumber>
    </recommendedName>
    <alternativeName>
        <fullName evidence="7">Glyoxalase II</fullName>
        <shortName evidence="7">Glx II</shortName>
    </alternativeName>
</protein>
<keyword evidence="4 7" id="KW-0479">Metal-binding</keyword>
<dbReference type="InterPro" id="IPR036866">
    <property type="entry name" value="RibonucZ/Hydroxyglut_hydro"/>
</dbReference>
<dbReference type="GO" id="GO:0019243">
    <property type="term" value="P:methylglyoxal catabolic process to D-lactate via S-lactoyl-glutathione"/>
    <property type="evidence" value="ECO:0007669"/>
    <property type="project" value="UniProtKB-UniRule"/>
</dbReference>
<feature type="binding site" evidence="7">
    <location>
        <position position="113"/>
    </location>
    <ligand>
        <name>Zn(2+)</name>
        <dbReference type="ChEBI" id="CHEBI:29105"/>
        <label>1</label>
    </ligand>
</feature>
<dbReference type="Pfam" id="PF00753">
    <property type="entry name" value="Lactamase_B"/>
    <property type="match status" value="1"/>
</dbReference>
<feature type="binding site" evidence="7">
    <location>
        <position position="53"/>
    </location>
    <ligand>
        <name>Zn(2+)</name>
        <dbReference type="ChEBI" id="CHEBI:29105"/>
        <label>1</label>
    </ligand>
</feature>
<comment type="cofactor">
    <cofactor evidence="7">
        <name>Zn(2+)</name>
        <dbReference type="ChEBI" id="CHEBI:29105"/>
    </cofactor>
    <text evidence="7">Binds 2 Zn(2+) ions per subunit.</text>
</comment>
<feature type="binding site" evidence="7">
    <location>
        <position position="55"/>
    </location>
    <ligand>
        <name>Zn(2+)</name>
        <dbReference type="ChEBI" id="CHEBI:29105"/>
        <label>1</label>
    </ligand>
</feature>
<comment type="catalytic activity">
    <reaction evidence="1 7">
        <text>an S-(2-hydroxyacyl)glutathione + H2O = a 2-hydroxy carboxylate + glutathione + H(+)</text>
        <dbReference type="Rhea" id="RHEA:21864"/>
        <dbReference type="ChEBI" id="CHEBI:15377"/>
        <dbReference type="ChEBI" id="CHEBI:15378"/>
        <dbReference type="ChEBI" id="CHEBI:57925"/>
        <dbReference type="ChEBI" id="CHEBI:58896"/>
        <dbReference type="ChEBI" id="CHEBI:71261"/>
        <dbReference type="EC" id="3.1.2.6"/>
    </reaction>
</comment>
<dbReference type="Pfam" id="PF16123">
    <property type="entry name" value="HAGH_C"/>
    <property type="match status" value="1"/>
</dbReference>
<feature type="binding site" evidence="7">
    <location>
        <position position="58"/>
    </location>
    <ligand>
        <name>Zn(2+)</name>
        <dbReference type="ChEBI" id="CHEBI:29105"/>
        <label>2</label>
    </ligand>
</feature>
<comment type="caution">
    <text evidence="9">The sequence shown here is derived from an EMBL/GenBank/DDBJ whole genome shotgun (WGS) entry which is preliminary data.</text>
</comment>
<feature type="domain" description="Metallo-beta-lactamase" evidence="8">
    <location>
        <begin position="12"/>
        <end position="168"/>
    </location>
</feature>
<dbReference type="HAMAP" id="MF_01374">
    <property type="entry name" value="Glyoxalase_2"/>
    <property type="match status" value="1"/>
</dbReference>
<dbReference type="PANTHER" id="PTHR43705:SF1">
    <property type="entry name" value="HYDROXYACYLGLUTATHIONE HYDROLASE GLOB"/>
    <property type="match status" value="1"/>
</dbReference>
<dbReference type="AlphaFoldDB" id="A0A841GRM4"/>
<evidence type="ECO:0000256" key="7">
    <source>
        <dbReference type="HAMAP-Rule" id="MF_01374"/>
    </source>
</evidence>
<keyword evidence="6 7" id="KW-0862">Zinc</keyword>
<evidence type="ECO:0000313" key="9">
    <source>
        <dbReference type="EMBL" id="MBB6056333.1"/>
    </source>
</evidence>
<feature type="binding site" evidence="7">
    <location>
        <position position="168"/>
    </location>
    <ligand>
        <name>Zn(2+)</name>
        <dbReference type="ChEBI" id="CHEBI:29105"/>
        <label>2</label>
    </ligand>
</feature>
<dbReference type="InterPro" id="IPR050110">
    <property type="entry name" value="Glyoxalase_II_hydrolase"/>
</dbReference>
<evidence type="ECO:0000256" key="3">
    <source>
        <dbReference type="ARBA" id="ARBA00006759"/>
    </source>
</evidence>
<dbReference type="InterPro" id="IPR017782">
    <property type="entry name" value="Hydroxyacylglutathione_Hdrlase"/>
</dbReference>
<comment type="subunit">
    <text evidence="7">Monomer.</text>
</comment>
<dbReference type="SMART" id="SM00849">
    <property type="entry name" value="Lactamase_B"/>
    <property type="match status" value="1"/>
</dbReference>
<accession>A0A841GRM4</accession>
<dbReference type="InterPro" id="IPR032282">
    <property type="entry name" value="HAGH_C"/>
</dbReference>
<dbReference type="GO" id="GO:0046872">
    <property type="term" value="F:metal ion binding"/>
    <property type="evidence" value="ECO:0007669"/>
    <property type="project" value="UniProtKB-KW"/>
</dbReference>
<name>A0A841GRM4_9GAMM</name>
<dbReference type="CDD" id="cd07723">
    <property type="entry name" value="hydroxyacylglutathione_hydrolase_MBL-fold"/>
    <property type="match status" value="1"/>
</dbReference>
<keyword evidence="10" id="KW-1185">Reference proteome</keyword>
<dbReference type="UniPathway" id="UPA00619">
    <property type="reaction ID" value="UER00676"/>
</dbReference>
<feature type="binding site" evidence="7">
    <location>
        <position position="57"/>
    </location>
    <ligand>
        <name>Zn(2+)</name>
        <dbReference type="ChEBI" id="CHEBI:29105"/>
        <label>2</label>
    </ligand>
</feature>
<evidence type="ECO:0000256" key="1">
    <source>
        <dbReference type="ARBA" id="ARBA00001623"/>
    </source>
</evidence>
<dbReference type="PIRSF" id="PIRSF005457">
    <property type="entry name" value="Glx"/>
    <property type="match status" value="1"/>
</dbReference>
<sequence>MLQVQTIPSRQDNYIWLIKQGDQAIVVDPGESAPVIERLRQQSLNLRAIFLTHHHHDHVDGVAALSELYPQCEVYGPKITLSAVPQLKPMNDQDLISFPDLGLTFTVWHTPGHTAEHIVFHSHGALFCGDTLFSGGCGRLFTGTAEQLYNSLQRLTTLPEDTLVYPAHEYTYNNLSYCLLVEPDNMFTIKRIKEVSKLRQQGCPTLPSTIEIEKQSNVFLRTKMPSVAVFAQNSSNLYLENEIQIFAILREKKNNL</sequence>
<comment type="similarity">
    <text evidence="3 7">Belongs to the metallo-beta-lactamase superfamily. Glyoxalase II family.</text>
</comment>
<dbReference type="EMBL" id="JACHGR010000007">
    <property type="protein sequence ID" value="MBB6056333.1"/>
    <property type="molecule type" value="Genomic_DNA"/>
</dbReference>
<dbReference type="PANTHER" id="PTHR43705">
    <property type="entry name" value="HYDROXYACYLGLUTATHIONE HYDROLASE"/>
    <property type="match status" value="1"/>
</dbReference>
<dbReference type="NCBIfam" id="TIGR03413">
    <property type="entry name" value="GSH_gloB"/>
    <property type="match status" value="1"/>
</dbReference>
<organism evidence="9 10">
    <name type="scientific">Tolumonas osonensis</name>
    <dbReference type="NCBI Taxonomy" id="675874"/>
    <lineage>
        <taxon>Bacteria</taxon>
        <taxon>Pseudomonadati</taxon>
        <taxon>Pseudomonadota</taxon>
        <taxon>Gammaproteobacteria</taxon>
        <taxon>Aeromonadales</taxon>
        <taxon>Aeromonadaceae</taxon>
        <taxon>Tolumonas</taxon>
    </lineage>
</organism>
<reference evidence="9 10" key="1">
    <citation type="submission" date="2020-08" db="EMBL/GenBank/DDBJ databases">
        <title>Genomic Encyclopedia of Type Strains, Phase IV (KMG-IV): sequencing the most valuable type-strain genomes for metagenomic binning, comparative biology and taxonomic classification.</title>
        <authorList>
            <person name="Goeker M."/>
        </authorList>
    </citation>
    <scope>NUCLEOTIDE SEQUENCE [LARGE SCALE GENOMIC DNA]</scope>
    <source>
        <strain evidence="9 10">DSM 22975</strain>
    </source>
</reference>
<dbReference type="Gene3D" id="3.60.15.10">
    <property type="entry name" value="Ribonuclease Z/Hydroxyacylglutathione hydrolase-like"/>
    <property type="match status" value="1"/>
</dbReference>
<evidence type="ECO:0000256" key="5">
    <source>
        <dbReference type="ARBA" id="ARBA00022801"/>
    </source>
</evidence>
<evidence type="ECO:0000256" key="2">
    <source>
        <dbReference type="ARBA" id="ARBA00004963"/>
    </source>
</evidence>
<evidence type="ECO:0000256" key="6">
    <source>
        <dbReference type="ARBA" id="ARBA00022833"/>
    </source>
</evidence>